<evidence type="ECO:0000313" key="10">
    <source>
        <dbReference type="Proteomes" id="UP000326396"/>
    </source>
</evidence>
<protein>
    <recommendedName>
        <fullName evidence="11">Leucine-rich repeat-containing N-terminal plant-type domain-containing protein</fullName>
    </recommendedName>
</protein>
<dbReference type="InterPro" id="IPR053038">
    <property type="entry name" value="RLP_Defense"/>
</dbReference>
<evidence type="ECO:0000256" key="8">
    <source>
        <dbReference type="SAM" id="SignalP"/>
    </source>
</evidence>
<dbReference type="PANTHER" id="PTHR48064">
    <property type="entry name" value="OS01G0750400 PROTEIN"/>
    <property type="match status" value="1"/>
</dbReference>
<dbReference type="Gene3D" id="3.80.10.10">
    <property type="entry name" value="Ribonuclease Inhibitor"/>
    <property type="match status" value="1"/>
</dbReference>
<feature type="region of interest" description="Disordered" evidence="7">
    <location>
        <begin position="425"/>
        <end position="447"/>
    </location>
</feature>
<evidence type="ECO:0000256" key="3">
    <source>
        <dbReference type="ARBA" id="ARBA00022729"/>
    </source>
</evidence>
<keyword evidence="6" id="KW-0325">Glycoprotein</keyword>
<dbReference type="InterPro" id="IPR032675">
    <property type="entry name" value="LRR_dom_sf"/>
</dbReference>
<dbReference type="PANTHER" id="PTHR48064:SF1">
    <property type="entry name" value="RECEPTOR-LIKE PROTEIN 51-RELATED"/>
    <property type="match status" value="1"/>
</dbReference>
<evidence type="ECO:0000256" key="7">
    <source>
        <dbReference type="SAM" id="MobiDB-lite"/>
    </source>
</evidence>
<dbReference type="FunFam" id="3.80.10.10:FF:000041">
    <property type="entry name" value="LRR receptor-like serine/threonine-protein kinase ERECTA"/>
    <property type="match status" value="1"/>
</dbReference>
<evidence type="ECO:0000256" key="2">
    <source>
        <dbReference type="ARBA" id="ARBA00022614"/>
    </source>
</evidence>
<keyword evidence="4" id="KW-0677">Repeat</keyword>
<dbReference type="PRINTS" id="PR00019">
    <property type="entry name" value="LEURICHRPT"/>
</dbReference>
<keyword evidence="5" id="KW-0472">Membrane</keyword>
<evidence type="ECO:0000256" key="6">
    <source>
        <dbReference type="ARBA" id="ARBA00023180"/>
    </source>
</evidence>
<dbReference type="SUPFAM" id="SSF52058">
    <property type="entry name" value="L domain-like"/>
    <property type="match status" value="1"/>
</dbReference>
<dbReference type="Pfam" id="PF00560">
    <property type="entry name" value="LRR_1"/>
    <property type="match status" value="1"/>
</dbReference>
<dbReference type="Pfam" id="PF13855">
    <property type="entry name" value="LRR_8"/>
    <property type="match status" value="1"/>
</dbReference>
<gene>
    <name evidence="9" type="ORF">E3N88_05137</name>
</gene>
<keyword evidence="2" id="KW-0433">Leucine-rich repeat</keyword>
<sequence length="447" mass="49056">MIASITTITFFLLLLRLTATVPLPPPSTKDTVAAESPSTSATLDPNQLRALQFLHIPTTQDPCIPSTCDDATPFRHLLFLRLTNCSSDQHLSTTVLSALSTVTTVNFLNCHTPVVHFPSSLTTNLHSFTSINSLQRLTGVFLSRFHHLTHLYISGDPIKASGIHIITSNMKSLKSVTLYNTRLTGFLPKDWNPKLTYIDFSKNKLKGTIPTSLTLLKNLEVLNISSNNLNGVLPNSLGGLLSLKMLSLSSNSISGPIPASISAIPGLVHLDLGSNQFDGVIPEFISEMKELKYLNLENNKFHGVLPFNESFIKRLDVFKISGNYDLCYNRSIISVEMNLGIAACDKHGMPILPPPAMNTPSWSAVEDGGDDDGESGGDDDKVVKKNEVHVNRGPNKVVLGVAIALSAMDPPISSFSEVTLWKKEKNEKKEPRRMYQQQLVLLRDNKS</sequence>
<evidence type="ECO:0008006" key="11">
    <source>
        <dbReference type="Google" id="ProtNLM"/>
    </source>
</evidence>
<evidence type="ECO:0000313" key="9">
    <source>
        <dbReference type="EMBL" id="KAD7117869.1"/>
    </source>
</evidence>
<keyword evidence="3 8" id="KW-0732">Signal</keyword>
<comment type="caution">
    <text evidence="9">The sequence shown here is derived from an EMBL/GenBank/DDBJ whole genome shotgun (WGS) entry which is preliminary data.</text>
</comment>
<comment type="subcellular location">
    <subcellularLocation>
        <location evidence="1">Membrane</location>
    </subcellularLocation>
</comment>
<dbReference type="Proteomes" id="UP000326396">
    <property type="component" value="Linkage Group LG10"/>
</dbReference>
<dbReference type="InterPro" id="IPR001611">
    <property type="entry name" value="Leu-rich_rpt"/>
</dbReference>
<evidence type="ECO:0000256" key="4">
    <source>
        <dbReference type="ARBA" id="ARBA00022737"/>
    </source>
</evidence>
<feature type="signal peptide" evidence="8">
    <location>
        <begin position="1"/>
        <end position="20"/>
    </location>
</feature>
<dbReference type="GO" id="GO:0016020">
    <property type="term" value="C:membrane"/>
    <property type="evidence" value="ECO:0007669"/>
    <property type="project" value="UniProtKB-SubCell"/>
</dbReference>
<organism evidence="9 10">
    <name type="scientific">Mikania micrantha</name>
    <name type="common">bitter vine</name>
    <dbReference type="NCBI Taxonomy" id="192012"/>
    <lineage>
        <taxon>Eukaryota</taxon>
        <taxon>Viridiplantae</taxon>
        <taxon>Streptophyta</taxon>
        <taxon>Embryophyta</taxon>
        <taxon>Tracheophyta</taxon>
        <taxon>Spermatophyta</taxon>
        <taxon>Magnoliopsida</taxon>
        <taxon>eudicotyledons</taxon>
        <taxon>Gunneridae</taxon>
        <taxon>Pentapetalae</taxon>
        <taxon>asterids</taxon>
        <taxon>campanulids</taxon>
        <taxon>Asterales</taxon>
        <taxon>Asteraceae</taxon>
        <taxon>Asteroideae</taxon>
        <taxon>Heliantheae alliance</taxon>
        <taxon>Eupatorieae</taxon>
        <taxon>Mikania</taxon>
    </lineage>
</organism>
<dbReference type="EMBL" id="SZYD01000002">
    <property type="protein sequence ID" value="KAD7117869.1"/>
    <property type="molecule type" value="Genomic_DNA"/>
</dbReference>
<name>A0A5N6PWF9_9ASTR</name>
<evidence type="ECO:0000256" key="1">
    <source>
        <dbReference type="ARBA" id="ARBA00004370"/>
    </source>
</evidence>
<keyword evidence="10" id="KW-1185">Reference proteome</keyword>
<reference evidence="9 10" key="1">
    <citation type="submission" date="2019-05" db="EMBL/GenBank/DDBJ databases">
        <title>Mikania micrantha, genome provides insights into the molecular mechanism of rapid growth.</title>
        <authorList>
            <person name="Liu B."/>
        </authorList>
    </citation>
    <scope>NUCLEOTIDE SEQUENCE [LARGE SCALE GENOMIC DNA]</scope>
    <source>
        <strain evidence="9">NLD-2019</strain>
        <tissue evidence="9">Leaf</tissue>
    </source>
</reference>
<proteinExistence type="predicted"/>
<dbReference type="AlphaFoldDB" id="A0A5N6PWF9"/>
<dbReference type="OrthoDB" id="676979at2759"/>
<accession>A0A5N6PWF9</accession>
<feature type="chain" id="PRO_5024281021" description="Leucine-rich repeat-containing N-terminal plant-type domain-containing protein" evidence="8">
    <location>
        <begin position="21"/>
        <end position="447"/>
    </location>
</feature>
<feature type="region of interest" description="Disordered" evidence="7">
    <location>
        <begin position="355"/>
        <end position="380"/>
    </location>
</feature>
<feature type="compositionally biased region" description="Acidic residues" evidence="7">
    <location>
        <begin position="367"/>
        <end position="377"/>
    </location>
</feature>
<evidence type="ECO:0000256" key="5">
    <source>
        <dbReference type="ARBA" id="ARBA00023136"/>
    </source>
</evidence>